<dbReference type="Gene3D" id="3.30.1120.10">
    <property type="match status" value="1"/>
</dbReference>
<dbReference type="STRING" id="1855912.LuPra_00581"/>
<dbReference type="AlphaFoldDB" id="A0A143PI08"/>
<keyword evidence="2" id="KW-0479">Metal-binding</keyword>
<keyword evidence="4" id="KW-0106">Calcium</keyword>
<dbReference type="Pfam" id="PF00884">
    <property type="entry name" value="Sulfatase"/>
    <property type="match status" value="1"/>
</dbReference>
<sequence length="478" mass="51751">MNGPPVGQVGTALRAVHCLATLSRITRWYIALGLLAGLAATAMLRAHAGGAQATAASTLPNIVVVLADDLGYGDLASYGHPLHRTPHLDAMAREGMRATSAYAPSPSCSPTRASLLTGRYAFRVGIRAPLSPRSSEGLRARDHVTLPQVLHSAGYRTMLVGKWHLGDQPGMRPMDHGFDRFVGLLYSHDYKAPFVETPEKLALWNGEQRRVEEPDPATLTATYTQEAVSFIKESASARRPFFLYLAHSMPHVPLAVSPKWRGTTSSPYGDVMAELDDSIGQVRAALAAAGVAGNTLVIFTSDNGPWNAMPDRMFGRDIVKPWDHGTTGPFRGGKAGTYEGGHRVPLIAVWPGTIRPGQVTEAPISIVDFFPTLAGRAHLADKVPANVDGLDVWPALSGATANPPERMLLYDNLGKAEAIRVGPWKLRESTTGQGEARQEKVELFDLLRDPSERYDQAGVQPEEVARLRARLDAENARR</sequence>
<feature type="domain" description="Sulfatase N-terminal" evidence="5">
    <location>
        <begin position="60"/>
        <end position="377"/>
    </location>
</feature>
<dbReference type="PATRIC" id="fig|1813736.3.peg.608"/>
<dbReference type="InterPro" id="IPR000917">
    <property type="entry name" value="Sulfatase_N"/>
</dbReference>
<dbReference type="InterPro" id="IPR024607">
    <property type="entry name" value="Sulfatase_CS"/>
</dbReference>
<name>A0A143PI08_LUTPR</name>
<dbReference type="CDD" id="cd16026">
    <property type="entry name" value="GALNS_like"/>
    <property type="match status" value="1"/>
</dbReference>
<reference evidence="7" key="2">
    <citation type="submission" date="2016-04" db="EMBL/GenBank/DDBJ databases">
        <title>First Complete Genome Sequence of a Subdivision 6 Acidobacterium.</title>
        <authorList>
            <person name="Huang S."/>
            <person name="Vieira S."/>
            <person name="Bunk B."/>
            <person name="Riedel T."/>
            <person name="Sproeer C."/>
            <person name="Overmann J."/>
        </authorList>
    </citation>
    <scope>NUCLEOTIDE SEQUENCE [LARGE SCALE GENOMIC DNA]</scope>
    <source>
        <strain evidence="7">DSM 100886 HEG_-6_39</strain>
    </source>
</reference>
<dbReference type="PROSITE" id="PS00149">
    <property type="entry name" value="SULFATASE_2"/>
    <property type="match status" value="1"/>
</dbReference>
<dbReference type="InterPro" id="IPR050738">
    <property type="entry name" value="Sulfatase"/>
</dbReference>
<dbReference type="RefSeq" id="WP_110169362.1">
    <property type="nucleotide sequence ID" value="NZ_CP015136.1"/>
</dbReference>
<gene>
    <name evidence="6" type="primary">atsA_4</name>
    <name evidence="6" type="ORF">LuPra_00581</name>
</gene>
<dbReference type="InterPro" id="IPR017850">
    <property type="entry name" value="Alkaline_phosphatase_core_sf"/>
</dbReference>
<dbReference type="EMBL" id="CP015136">
    <property type="protein sequence ID" value="AMY07409.1"/>
    <property type="molecule type" value="Genomic_DNA"/>
</dbReference>
<evidence type="ECO:0000256" key="1">
    <source>
        <dbReference type="ARBA" id="ARBA00008779"/>
    </source>
</evidence>
<evidence type="ECO:0000313" key="6">
    <source>
        <dbReference type="EMBL" id="AMY07409.1"/>
    </source>
</evidence>
<dbReference type="EC" id="3.1.6.1" evidence="6"/>
<evidence type="ECO:0000256" key="2">
    <source>
        <dbReference type="ARBA" id="ARBA00022723"/>
    </source>
</evidence>
<evidence type="ECO:0000256" key="3">
    <source>
        <dbReference type="ARBA" id="ARBA00022801"/>
    </source>
</evidence>
<evidence type="ECO:0000313" key="7">
    <source>
        <dbReference type="Proteomes" id="UP000076079"/>
    </source>
</evidence>
<reference evidence="6 7" key="1">
    <citation type="journal article" date="2016" name="Genome Announc.">
        <title>First Complete Genome Sequence of a Subdivision 6 Acidobacterium Strain.</title>
        <authorList>
            <person name="Huang S."/>
            <person name="Vieira S."/>
            <person name="Bunk B."/>
            <person name="Riedel T."/>
            <person name="Sproer C."/>
            <person name="Overmann J."/>
        </authorList>
    </citation>
    <scope>NUCLEOTIDE SEQUENCE [LARGE SCALE GENOMIC DNA]</scope>
    <source>
        <strain evidence="7">DSM 100886 HEG_-6_39</strain>
    </source>
</reference>
<dbReference type="PROSITE" id="PS00523">
    <property type="entry name" value="SULFATASE_1"/>
    <property type="match status" value="1"/>
</dbReference>
<keyword evidence="3 6" id="KW-0378">Hydrolase</keyword>
<dbReference type="Proteomes" id="UP000076079">
    <property type="component" value="Chromosome"/>
</dbReference>
<comment type="similarity">
    <text evidence="1">Belongs to the sulfatase family.</text>
</comment>
<dbReference type="SUPFAM" id="SSF53649">
    <property type="entry name" value="Alkaline phosphatase-like"/>
    <property type="match status" value="1"/>
</dbReference>
<dbReference type="PANTHER" id="PTHR42693">
    <property type="entry name" value="ARYLSULFATASE FAMILY MEMBER"/>
    <property type="match status" value="1"/>
</dbReference>
<dbReference type="Gene3D" id="3.40.720.10">
    <property type="entry name" value="Alkaline Phosphatase, subunit A"/>
    <property type="match status" value="1"/>
</dbReference>
<evidence type="ECO:0000256" key="4">
    <source>
        <dbReference type="ARBA" id="ARBA00022837"/>
    </source>
</evidence>
<dbReference type="PANTHER" id="PTHR42693:SF53">
    <property type="entry name" value="ENDO-4-O-SULFATASE"/>
    <property type="match status" value="1"/>
</dbReference>
<organism evidence="6 7">
    <name type="scientific">Luteitalea pratensis</name>
    <dbReference type="NCBI Taxonomy" id="1855912"/>
    <lineage>
        <taxon>Bacteria</taxon>
        <taxon>Pseudomonadati</taxon>
        <taxon>Acidobacteriota</taxon>
        <taxon>Vicinamibacteria</taxon>
        <taxon>Vicinamibacterales</taxon>
        <taxon>Vicinamibacteraceae</taxon>
        <taxon>Luteitalea</taxon>
    </lineage>
</organism>
<dbReference type="KEGG" id="abac:LuPra_00581"/>
<dbReference type="GO" id="GO:0046872">
    <property type="term" value="F:metal ion binding"/>
    <property type="evidence" value="ECO:0007669"/>
    <property type="project" value="UniProtKB-KW"/>
</dbReference>
<dbReference type="GO" id="GO:0004065">
    <property type="term" value="F:arylsulfatase activity"/>
    <property type="evidence" value="ECO:0007669"/>
    <property type="project" value="UniProtKB-EC"/>
</dbReference>
<proteinExistence type="inferred from homology"/>
<dbReference type="OrthoDB" id="9762324at2"/>
<evidence type="ECO:0000259" key="5">
    <source>
        <dbReference type="Pfam" id="PF00884"/>
    </source>
</evidence>
<keyword evidence="7" id="KW-1185">Reference proteome</keyword>
<accession>A0A143PI08</accession>
<protein>
    <submittedName>
        <fullName evidence="6">Arylsulfatase</fullName>
        <ecNumber evidence="6">3.1.6.1</ecNumber>
    </submittedName>
</protein>